<dbReference type="STRING" id="149040.A0A194XS15"/>
<dbReference type="PANTHER" id="PTHR11567">
    <property type="entry name" value="ACID PHOSPHATASE-RELATED"/>
    <property type="match status" value="1"/>
</dbReference>
<keyword evidence="5" id="KW-1185">Reference proteome</keyword>
<dbReference type="PANTHER" id="PTHR11567:SF127">
    <property type="entry name" value="HISTIDINE ACID PHOSPHATASE"/>
    <property type="match status" value="1"/>
</dbReference>
<dbReference type="InterPro" id="IPR050645">
    <property type="entry name" value="Histidine_acid_phosphatase"/>
</dbReference>
<gene>
    <name evidence="4" type="ORF">LY89DRAFT_634981</name>
</gene>
<dbReference type="OrthoDB" id="258392at2759"/>
<name>A0A194XS15_MOLSC</name>
<keyword evidence="2" id="KW-1133">Transmembrane helix</keyword>
<dbReference type="AlphaFoldDB" id="A0A194XS15"/>
<dbReference type="KEGG" id="psco:LY89DRAFT_634981"/>
<dbReference type="InParanoid" id="A0A194XS15"/>
<feature type="transmembrane region" description="Helical" evidence="2">
    <location>
        <begin position="451"/>
        <end position="476"/>
    </location>
</feature>
<dbReference type="Gene3D" id="3.40.50.1240">
    <property type="entry name" value="Phosphoglycerate mutase-like"/>
    <property type="match status" value="1"/>
</dbReference>
<protein>
    <submittedName>
        <fullName evidence="4">Histidine acid phosphatase-like protein</fullName>
    </submittedName>
</protein>
<dbReference type="Proteomes" id="UP000070700">
    <property type="component" value="Unassembled WGS sequence"/>
</dbReference>
<evidence type="ECO:0000256" key="2">
    <source>
        <dbReference type="SAM" id="Phobius"/>
    </source>
</evidence>
<keyword evidence="3" id="KW-0732">Signal</keyword>
<feature type="compositionally biased region" description="Basic and acidic residues" evidence="1">
    <location>
        <begin position="563"/>
        <end position="572"/>
    </location>
</feature>
<dbReference type="InterPro" id="IPR029033">
    <property type="entry name" value="His_PPase_superfam"/>
</dbReference>
<keyword evidence="2" id="KW-0812">Transmembrane</keyword>
<feature type="compositionally biased region" description="Basic and acidic residues" evidence="1">
    <location>
        <begin position="540"/>
        <end position="553"/>
    </location>
</feature>
<feature type="signal peptide" evidence="3">
    <location>
        <begin position="1"/>
        <end position="21"/>
    </location>
</feature>
<proteinExistence type="predicted"/>
<feature type="chain" id="PRO_5008268548" evidence="3">
    <location>
        <begin position="22"/>
        <end position="583"/>
    </location>
</feature>
<dbReference type="EMBL" id="KQ947405">
    <property type="protein sequence ID" value="KUJ22936.1"/>
    <property type="molecule type" value="Genomic_DNA"/>
</dbReference>
<dbReference type="GO" id="GO:0016791">
    <property type="term" value="F:phosphatase activity"/>
    <property type="evidence" value="ECO:0007669"/>
    <property type="project" value="TreeGrafter"/>
</dbReference>
<sequence>MAPVALSTVLATLFAIAVAQTEQITWSAITFTYHGEKVPDLYPSPYYLTPYGANQLLNAGQIVRDRHISPPENGSLITGAAVINGISTAAIDNTQLYILGTDDTVISQSMQAFMQGLYPPREAPSFDQYDVMADGTLQQYPLDGYQYPVMSAVSELDFNYIYVAGNTGCTTNDILTVETLDSDPFIQEVENTESFYTALNSSIFSGLPIDILNYGNAWDLYEYALFEYTHNGTIANSSEFTTTDLELLYSLASAQQWTFNTPSEDATIQAMAGRTYASKVLEQFSHNIASSGSTDKLSLLFGSFEPFLGFFALSNLATGPSAGRFNSLPLHGSTMTFELFSFATPSDGNLSTPFPDVGDLRVRFLYRNGTGDSDTLIEYALFGRGNSEADMSWTDFVQGMGEFSLNDLVDWCTECNTASLFCEALEDSQSTNSSSSSTANSSGSSRISPTIGGVIGAAVTVALMIIVAAALLLFGFRLEHRGNGAKGGDLGVLKRSGSGNGGFKGAERLASDTDLRLKSGAGATVVRHERVGSWELNESPTDRKHASLDKEIESGGITSTADYGRHSEDGLEHVNPVKPLDQV</sequence>
<evidence type="ECO:0000256" key="1">
    <source>
        <dbReference type="SAM" id="MobiDB-lite"/>
    </source>
</evidence>
<evidence type="ECO:0000313" key="4">
    <source>
        <dbReference type="EMBL" id="KUJ22936.1"/>
    </source>
</evidence>
<organism evidence="4 5">
    <name type="scientific">Mollisia scopiformis</name>
    <name type="common">Conifer needle endophyte fungus</name>
    <name type="synonym">Phialocephala scopiformis</name>
    <dbReference type="NCBI Taxonomy" id="149040"/>
    <lineage>
        <taxon>Eukaryota</taxon>
        <taxon>Fungi</taxon>
        <taxon>Dikarya</taxon>
        <taxon>Ascomycota</taxon>
        <taxon>Pezizomycotina</taxon>
        <taxon>Leotiomycetes</taxon>
        <taxon>Helotiales</taxon>
        <taxon>Mollisiaceae</taxon>
        <taxon>Mollisia</taxon>
    </lineage>
</organism>
<dbReference type="SUPFAM" id="SSF53254">
    <property type="entry name" value="Phosphoglycerate mutase-like"/>
    <property type="match status" value="1"/>
</dbReference>
<accession>A0A194XS15</accession>
<dbReference type="RefSeq" id="XP_018077291.1">
    <property type="nucleotide sequence ID" value="XM_018211417.1"/>
</dbReference>
<dbReference type="GeneID" id="28821143"/>
<evidence type="ECO:0000256" key="3">
    <source>
        <dbReference type="SAM" id="SignalP"/>
    </source>
</evidence>
<keyword evidence="2" id="KW-0472">Membrane</keyword>
<feature type="region of interest" description="Disordered" evidence="1">
    <location>
        <begin position="538"/>
        <end position="583"/>
    </location>
</feature>
<reference evidence="4 5" key="1">
    <citation type="submission" date="2015-10" db="EMBL/GenBank/DDBJ databases">
        <title>Full genome of DAOMC 229536 Phialocephala scopiformis, a fungal endophyte of spruce producing the potent anti-insectan compound rugulosin.</title>
        <authorList>
            <consortium name="DOE Joint Genome Institute"/>
            <person name="Walker A.K."/>
            <person name="Frasz S.L."/>
            <person name="Seifert K.A."/>
            <person name="Miller J.D."/>
            <person name="Mondo S.J."/>
            <person name="Labutti K."/>
            <person name="Lipzen A."/>
            <person name="Dockter R."/>
            <person name="Kennedy M."/>
            <person name="Grigoriev I.V."/>
            <person name="Spatafora J.W."/>
        </authorList>
    </citation>
    <scope>NUCLEOTIDE SEQUENCE [LARGE SCALE GENOMIC DNA]</scope>
    <source>
        <strain evidence="4 5">CBS 120377</strain>
    </source>
</reference>
<evidence type="ECO:0000313" key="5">
    <source>
        <dbReference type="Proteomes" id="UP000070700"/>
    </source>
</evidence>